<dbReference type="EMBL" id="LAZR01055320">
    <property type="protein sequence ID" value="KKK76637.1"/>
    <property type="molecule type" value="Genomic_DNA"/>
</dbReference>
<protein>
    <submittedName>
        <fullName evidence="1">Uncharacterized protein</fullName>
    </submittedName>
</protein>
<sequence>LYELGKLSKLLFYRVYLSKCRVNIKPVSEDFLVKEVT</sequence>
<proteinExistence type="predicted"/>
<organism evidence="1">
    <name type="scientific">marine sediment metagenome</name>
    <dbReference type="NCBI Taxonomy" id="412755"/>
    <lineage>
        <taxon>unclassified sequences</taxon>
        <taxon>metagenomes</taxon>
        <taxon>ecological metagenomes</taxon>
    </lineage>
</organism>
<comment type="caution">
    <text evidence="1">The sequence shown here is derived from an EMBL/GenBank/DDBJ whole genome shotgun (WGS) entry which is preliminary data.</text>
</comment>
<accession>A0A0F8Y5C2</accession>
<name>A0A0F8Y5C2_9ZZZZ</name>
<feature type="non-terminal residue" evidence="1">
    <location>
        <position position="1"/>
    </location>
</feature>
<dbReference type="AlphaFoldDB" id="A0A0F8Y5C2"/>
<reference evidence="1" key="1">
    <citation type="journal article" date="2015" name="Nature">
        <title>Complex archaea that bridge the gap between prokaryotes and eukaryotes.</title>
        <authorList>
            <person name="Spang A."/>
            <person name="Saw J.H."/>
            <person name="Jorgensen S.L."/>
            <person name="Zaremba-Niedzwiedzka K."/>
            <person name="Martijn J."/>
            <person name="Lind A.E."/>
            <person name="van Eijk R."/>
            <person name="Schleper C."/>
            <person name="Guy L."/>
            <person name="Ettema T.J."/>
        </authorList>
    </citation>
    <scope>NUCLEOTIDE SEQUENCE</scope>
</reference>
<gene>
    <name evidence="1" type="ORF">LCGC14_2861640</name>
</gene>
<evidence type="ECO:0000313" key="1">
    <source>
        <dbReference type="EMBL" id="KKK76637.1"/>
    </source>
</evidence>